<dbReference type="EMBL" id="JAYMYQ010000004">
    <property type="protein sequence ID" value="KAK7339122.1"/>
    <property type="molecule type" value="Genomic_DNA"/>
</dbReference>
<protein>
    <submittedName>
        <fullName evidence="1">Uncharacterized protein</fullName>
    </submittedName>
</protein>
<accession>A0AAN9QKT6</accession>
<proteinExistence type="predicted"/>
<evidence type="ECO:0000313" key="2">
    <source>
        <dbReference type="Proteomes" id="UP001367508"/>
    </source>
</evidence>
<dbReference type="Proteomes" id="UP001367508">
    <property type="component" value="Unassembled WGS sequence"/>
</dbReference>
<name>A0AAN9QKT6_CANGL</name>
<evidence type="ECO:0000313" key="1">
    <source>
        <dbReference type="EMBL" id="KAK7339122.1"/>
    </source>
</evidence>
<keyword evidence="2" id="KW-1185">Reference proteome</keyword>
<gene>
    <name evidence="1" type="ORF">VNO77_19767</name>
</gene>
<sequence>MEVVKNYENAPKGPIKCSSFSGSVKKRLRKIHSAISTLSFELAQGRDPISSSSLEMLYFNKKGMRNLFLHKVWNGFDSRNVVSQ</sequence>
<reference evidence="1 2" key="1">
    <citation type="submission" date="2024-01" db="EMBL/GenBank/DDBJ databases">
        <title>The genomes of 5 underutilized Papilionoideae crops provide insights into root nodulation and disease resistanc.</title>
        <authorList>
            <person name="Jiang F."/>
        </authorList>
    </citation>
    <scope>NUCLEOTIDE SEQUENCE [LARGE SCALE GENOMIC DNA]</scope>
    <source>
        <strain evidence="1">LVBAO_FW01</strain>
        <tissue evidence="1">Leaves</tissue>
    </source>
</reference>
<comment type="caution">
    <text evidence="1">The sequence shown here is derived from an EMBL/GenBank/DDBJ whole genome shotgun (WGS) entry which is preliminary data.</text>
</comment>
<organism evidence="1 2">
    <name type="scientific">Canavalia gladiata</name>
    <name type="common">Sword bean</name>
    <name type="synonym">Dolichos gladiatus</name>
    <dbReference type="NCBI Taxonomy" id="3824"/>
    <lineage>
        <taxon>Eukaryota</taxon>
        <taxon>Viridiplantae</taxon>
        <taxon>Streptophyta</taxon>
        <taxon>Embryophyta</taxon>
        <taxon>Tracheophyta</taxon>
        <taxon>Spermatophyta</taxon>
        <taxon>Magnoliopsida</taxon>
        <taxon>eudicotyledons</taxon>
        <taxon>Gunneridae</taxon>
        <taxon>Pentapetalae</taxon>
        <taxon>rosids</taxon>
        <taxon>fabids</taxon>
        <taxon>Fabales</taxon>
        <taxon>Fabaceae</taxon>
        <taxon>Papilionoideae</taxon>
        <taxon>50 kb inversion clade</taxon>
        <taxon>NPAAA clade</taxon>
        <taxon>indigoferoid/millettioid clade</taxon>
        <taxon>Phaseoleae</taxon>
        <taxon>Canavalia</taxon>
    </lineage>
</organism>
<dbReference type="AlphaFoldDB" id="A0AAN9QKT6"/>